<dbReference type="GO" id="GO:0050660">
    <property type="term" value="F:flavin adenine dinucleotide binding"/>
    <property type="evidence" value="ECO:0007669"/>
    <property type="project" value="TreeGrafter"/>
</dbReference>
<accession>A0A1V0B1B0</accession>
<dbReference type="GO" id="GO:0016655">
    <property type="term" value="F:oxidoreductase activity, acting on NAD(P)H, quinone or similar compound as acceptor"/>
    <property type="evidence" value="ECO:0007669"/>
    <property type="project" value="UniProtKB-ARBA"/>
</dbReference>
<organism evidence="5 6">
    <name type="scientific">Halopseudomonas phragmitis</name>
    <dbReference type="NCBI Taxonomy" id="1931241"/>
    <lineage>
        <taxon>Bacteria</taxon>
        <taxon>Pseudomonadati</taxon>
        <taxon>Pseudomonadota</taxon>
        <taxon>Gammaproteobacteria</taxon>
        <taxon>Pseudomonadales</taxon>
        <taxon>Pseudomonadaceae</taxon>
        <taxon>Halopseudomonas</taxon>
    </lineage>
</organism>
<dbReference type="STRING" id="1931241.BVH74_02415"/>
<dbReference type="Gene3D" id="3.40.50.360">
    <property type="match status" value="1"/>
</dbReference>
<dbReference type="PANTHER" id="PTHR19384">
    <property type="entry name" value="NITRIC OXIDE SYNTHASE-RELATED"/>
    <property type="match status" value="1"/>
</dbReference>
<sequence>MKILVIYGTETGNAEMVADDLVDALSQDFESSGHDMAHFDPATIATDDVLIVVCSTYGDGELPNSAQPFFQHLDSQAPDLTGVRFATFGLGDSFYETFNRGSQIIADKLATLGACEFGQRGVHDASSGELPGEIALSWLKQTLAEL</sequence>
<dbReference type="Proteomes" id="UP000243488">
    <property type="component" value="Chromosome"/>
</dbReference>
<dbReference type="AlphaFoldDB" id="A0A1V0B1B0"/>
<dbReference type="InterPro" id="IPR008254">
    <property type="entry name" value="Flavodoxin/NO_synth"/>
</dbReference>
<evidence type="ECO:0000256" key="2">
    <source>
        <dbReference type="ARBA" id="ARBA00022643"/>
    </source>
</evidence>
<dbReference type="RefSeq" id="WP_080048539.1">
    <property type="nucleotide sequence ID" value="NZ_CP020100.1"/>
</dbReference>
<keyword evidence="2" id="KW-0288">FMN</keyword>
<dbReference type="GO" id="GO:0005829">
    <property type="term" value="C:cytosol"/>
    <property type="evidence" value="ECO:0007669"/>
    <property type="project" value="TreeGrafter"/>
</dbReference>
<dbReference type="SUPFAM" id="SSF52218">
    <property type="entry name" value="Flavoproteins"/>
    <property type="match status" value="1"/>
</dbReference>
<dbReference type="GO" id="GO:0004783">
    <property type="term" value="F:sulfite reductase (NADPH) activity"/>
    <property type="evidence" value="ECO:0007669"/>
    <property type="project" value="TreeGrafter"/>
</dbReference>
<feature type="domain" description="Flavodoxin-like" evidence="4">
    <location>
        <begin position="3"/>
        <end position="143"/>
    </location>
</feature>
<gene>
    <name evidence="5" type="ORF">BVH74_02415</name>
</gene>
<dbReference type="PRINTS" id="PR00369">
    <property type="entry name" value="FLAVODOXIN"/>
</dbReference>
<evidence type="ECO:0000313" key="5">
    <source>
        <dbReference type="EMBL" id="AQZ93681.1"/>
    </source>
</evidence>
<proteinExistence type="predicted"/>
<evidence type="ECO:0000313" key="6">
    <source>
        <dbReference type="Proteomes" id="UP000243488"/>
    </source>
</evidence>
<evidence type="ECO:0000259" key="4">
    <source>
        <dbReference type="PROSITE" id="PS50902"/>
    </source>
</evidence>
<evidence type="ECO:0000256" key="3">
    <source>
        <dbReference type="ARBA" id="ARBA00022982"/>
    </source>
</evidence>
<dbReference type="Pfam" id="PF00258">
    <property type="entry name" value="Flavodoxin_1"/>
    <property type="match status" value="1"/>
</dbReference>
<name>A0A1V0B1B0_9GAMM</name>
<dbReference type="GO" id="GO:0010181">
    <property type="term" value="F:FMN binding"/>
    <property type="evidence" value="ECO:0007669"/>
    <property type="project" value="InterPro"/>
</dbReference>
<dbReference type="PANTHER" id="PTHR19384:SF109">
    <property type="entry name" value="SULFITE REDUCTASE [NADPH] FLAVOPROTEIN COMPONENT"/>
    <property type="match status" value="1"/>
</dbReference>
<dbReference type="InterPro" id="IPR029039">
    <property type="entry name" value="Flavoprotein-like_sf"/>
</dbReference>
<keyword evidence="3" id="KW-0249">Electron transport</keyword>
<keyword evidence="6" id="KW-1185">Reference proteome</keyword>
<dbReference type="InterPro" id="IPR001094">
    <property type="entry name" value="Flavdoxin-like"/>
</dbReference>
<evidence type="ECO:0000256" key="1">
    <source>
        <dbReference type="ARBA" id="ARBA00022630"/>
    </source>
</evidence>
<reference evidence="5 6" key="1">
    <citation type="submission" date="2017-03" db="EMBL/GenBank/DDBJ databases">
        <title>Complete genome sequence of the novel DNRA strain Pseudomonas sp. S-6-2 isolated from Chinese polluted river sediment. Journal of Biotechnology.</title>
        <authorList>
            <person name="Li J."/>
            <person name="Xiang F."/>
            <person name="Wang L."/>
            <person name="Xi L."/>
            <person name="Liu J."/>
        </authorList>
    </citation>
    <scope>NUCLEOTIDE SEQUENCE [LARGE SCALE GENOMIC DNA]</scope>
    <source>
        <strain evidence="5 6">S-6-2</strain>
    </source>
</reference>
<dbReference type="KEGG" id="ppha:BVH74_02415"/>
<keyword evidence="3" id="KW-0813">Transport</keyword>
<protein>
    <submittedName>
        <fullName evidence="5">Nitric oxide synthase</fullName>
    </submittedName>
</protein>
<keyword evidence="1" id="KW-0285">Flavoprotein</keyword>
<dbReference type="EMBL" id="CP020100">
    <property type="protein sequence ID" value="AQZ93681.1"/>
    <property type="molecule type" value="Genomic_DNA"/>
</dbReference>
<dbReference type="PROSITE" id="PS50902">
    <property type="entry name" value="FLAVODOXIN_LIKE"/>
    <property type="match status" value="1"/>
</dbReference>